<dbReference type="EMBL" id="DQ399903">
    <property type="protein sequence ID" value="ABD48722.1"/>
    <property type="molecule type" value="Genomic_DNA"/>
</dbReference>
<name>Q27I89_9NOCA</name>
<accession>Q27I89</accession>
<reference evidence="2" key="2">
    <citation type="submission" date="2006-02" db="EMBL/GenBank/DDBJ databases">
        <authorList>
            <person name="Xia H."/>
            <person name="Tian Y."/>
            <person name="Zhang R."/>
            <person name="Lin K."/>
            <person name="Qin Z."/>
        </authorList>
    </citation>
    <scope>NUCLEOTIDE SEQUENCE</scope>
    <source>
        <strain evidence="2">107</strain>
        <plasmid evidence="2">pXT107</plasmid>
    </source>
</reference>
<dbReference type="SUPFAM" id="SSF52540">
    <property type="entry name" value="P-loop containing nucleoside triphosphate hydrolases"/>
    <property type="match status" value="1"/>
</dbReference>
<protein>
    <submittedName>
        <fullName evidence="2">PXT107.6</fullName>
    </submittedName>
</protein>
<sequence length="135" mass="14643">MIRVRAVRTDPLERKLVLGRPTRVPAELNFVPIGVDEYGEMVPLYLAHSTGVGIYGAPRWGKTSLILGLLTAMAEHEEFQIVLADGKVTTGFEGDYAEHRPSVASRSSGIPLEQVQPADQGAARAPDLPTDPNPR</sequence>
<geneLocation type="plasmid" evidence="2">
    <name>pXT107</name>
</geneLocation>
<keyword evidence="2" id="KW-0614">Plasmid</keyword>
<evidence type="ECO:0000256" key="1">
    <source>
        <dbReference type="SAM" id="MobiDB-lite"/>
    </source>
</evidence>
<proteinExistence type="predicted"/>
<evidence type="ECO:0000313" key="2">
    <source>
        <dbReference type="EMBL" id="ABD48722.1"/>
    </source>
</evidence>
<organism evidence="2">
    <name type="scientific">Nocardia sp. 107</name>
    <dbReference type="NCBI Taxonomy" id="373212"/>
    <lineage>
        <taxon>Bacteria</taxon>
        <taxon>Bacillati</taxon>
        <taxon>Actinomycetota</taxon>
        <taxon>Actinomycetes</taxon>
        <taxon>Mycobacteriales</taxon>
        <taxon>Nocardiaceae</taxon>
        <taxon>Nocardia</taxon>
    </lineage>
</organism>
<reference evidence="2" key="1">
    <citation type="journal article" date="2006" name="Acta Biochim. Biophys. Sin.">
        <title>Characterization of Nocardia plasmid pXT107.</title>
        <authorList>
            <person name="Xia H.Y."/>
            <person name="Tian Y.Q."/>
            <person name="Zhang R."/>
            <person name="Lin K.C."/>
            <person name="Qin Z.J."/>
        </authorList>
    </citation>
    <scope>NUCLEOTIDE SEQUENCE</scope>
    <source>
        <strain evidence="2">107</strain>
        <plasmid evidence="2">pXT107</plasmid>
    </source>
</reference>
<feature type="region of interest" description="Disordered" evidence="1">
    <location>
        <begin position="98"/>
        <end position="135"/>
    </location>
</feature>
<dbReference type="Gene3D" id="3.40.50.300">
    <property type="entry name" value="P-loop containing nucleotide triphosphate hydrolases"/>
    <property type="match status" value="1"/>
</dbReference>
<dbReference type="InterPro" id="IPR027417">
    <property type="entry name" value="P-loop_NTPase"/>
</dbReference>
<dbReference type="AlphaFoldDB" id="Q27I89"/>